<dbReference type="Gene3D" id="3.90.1150.30">
    <property type="match status" value="1"/>
</dbReference>
<dbReference type="InterPro" id="IPR007351">
    <property type="entry name" value="YjbR"/>
</dbReference>
<protein>
    <submittedName>
        <fullName evidence="1">MmcQ/YjbR family DNA-binding protein</fullName>
    </submittedName>
</protein>
<dbReference type="RefSeq" id="WP_155446749.1">
    <property type="nucleotide sequence ID" value="NZ_JAOQNR010000014.1"/>
</dbReference>
<dbReference type="Pfam" id="PF04237">
    <property type="entry name" value="YjbR"/>
    <property type="match status" value="1"/>
</dbReference>
<organism evidence="1 2">
    <name type="scientific">Rhodoblastus acidophilus</name>
    <name type="common">Rhodopseudomonas acidophila</name>
    <dbReference type="NCBI Taxonomy" id="1074"/>
    <lineage>
        <taxon>Bacteria</taxon>
        <taxon>Pseudomonadati</taxon>
        <taxon>Pseudomonadota</taxon>
        <taxon>Alphaproteobacteria</taxon>
        <taxon>Hyphomicrobiales</taxon>
        <taxon>Rhodoblastaceae</taxon>
        <taxon>Rhodoblastus</taxon>
    </lineage>
</organism>
<sequence length="117" mass="12624">MTHDEYNAYCAALPAATHVVQWGGADVWKVGGKVFCIGGGDAAAPAYSFKVSDIGFAVLPERACYRPAPYLASRGLKWIQADGFVVDGTELRELIACSHRLVVAGLTRRARRELGLE</sequence>
<reference evidence="1 2" key="1">
    <citation type="submission" date="2019-11" db="EMBL/GenBank/DDBJ databases">
        <title>Whole-genome sequence of a Rhodoblastus acidophilus DSM 142.</title>
        <authorList>
            <person name="Kyndt J.A."/>
            <person name="Meyer T.E."/>
        </authorList>
    </citation>
    <scope>NUCLEOTIDE SEQUENCE [LARGE SCALE GENOMIC DNA]</scope>
    <source>
        <strain evidence="1 2">DSM 142</strain>
    </source>
</reference>
<dbReference type="SUPFAM" id="SSF142906">
    <property type="entry name" value="YjbR-like"/>
    <property type="match status" value="1"/>
</dbReference>
<keyword evidence="1" id="KW-0238">DNA-binding</keyword>
<proteinExistence type="predicted"/>
<dbReference type="InterPro" id="IPR058532">
    <property type="entry name" value="YjbR/MT2646/Rv2570-like"/>
</dbReference>
<dbReference type="Proteomes" id="UP000439113">
    <property type="component" value="Unassembled WGS sequence"/>
</dbReference>
<dbReference type="AlphaFoldDB" id="A0A6N8DN80"/>
<name>A0A6N8DN80_RHOAC</name>
<dbReference type="OrthoDB" id="9804614at2"/>
<gene>
    <name evidence="1" type="ORF">GJ654_13760</name>
</gene>
<dbReference type="InterPro" id="IPR038056">
    <property type="entry name" value="YjbR-like_sf"/>
</dbReference>
<comment type="caution">
    <text evidence="1">The sequence shown here is derived from an EMBL/GenBank/DDBJ whole genome shotgun (WGS) entry which is preliminary data.</text>
</comment>
<evidence type="ECO:0000313" key="1">
    <source>
        <dbReference type="EMBL" id="MTV32052.1"/>
    </source>
</evidence>
<dbReference type="EMBL" id="WNKS01000013">
    <property type="protein sequence ID" value="MTV32052.1"/>
    <property type="molecule type" value="Genomic_DNA"/>
</dbReference>
<accession>A0A6N8DN80</accession>
<evidence type="ECO:0000313" key="2">
    <source>
        <dbReference type="Proteomes" id="UP000439113"/>
    </source>
</evidence>
<dbReference type="PANTHER" id="PTHR35145:SF1">
    <property type="entry name" value="CYTOPLASMIC PROTEIN"/>
    <property type="match status" value="1"/>
</dbReference>
<dbReference type="PANTHER" id="PTHR35145">
    <property type="entry name" value="CYTOPLASMIC PROTEIN-RELATED"/>
    <property type="match status" value="1"/>
</dbReference>
<dbReference type="GO" id="GO:0003677">
    <property type="term" value="F:DNA binding"/>
    <property type="evidence" value="ECO:0007669"/>
    <property type="project" value="UniProtKB-KW"/>
</dbReference>